<proteinExistence type="inferred from homology"/>
<organism evidence="8">
    <name type="scientific">Candidatus Kentrum sp. LFY</name>
    <dbReference type="NCBI Taxonomy" id="2126342"/>
    <lineage>
        <taxon>Bacteria</taxon>
        <taxon>Pseudomonadati</taxon>
        <taxon>Pseudomonadota</taxon>
        <taxon>Gammaproteobacteria</taxon>
        <taxon>Candidatus Kentrum</taxon>
    </lineage>
</organism>
<dbReference type="GO" id="GO:0004519">
    <property type="term" value="F:endonuclease activity"/>
    <property type="evidence" value="ECO:0007669"/>
    <property type="project" value="UniProtKB-KW"/>
</dbReference>
<dbReference type="GO" id="GO:0003729">
    <property type="term" value="F:mRNA binding"/>
    <property type="evidence" value="ECO:0007669"/>
    <property type="project" value="InterPro"/>
</dbReference>
<dbReference type="EMBL" id="CAADFF010000007">
    <property type="protein sequence ID" value="VFJ87666.1"/>
    <property type="molecule type" value="Genomic_DNA"/>
</dbReference>
<evidence type="ECO:0000313" key="8">
    <source>
        <dbReference type="EMBL" id="VFJ87666.1"/>
    </source>
</evidence>
<sequence>MPKFVGINHLDAVRALKKAGFWVARQGKHIVMTNGARIITIPRHNPVNAITMGNIIHDAGLTKEEFKGFL</sequence>
<protein>
    <submittedName>
        <fullName evidence="8">HicA toxin of toxin-antitoxin</fullName>
    </submittedName>
</protein>
<dbReference type="InterPro" id="IPR038570">
    <property type="entry name" value="HicA_sf"/>
</dbReference>
<evidence type="ECO:0000256" key="4">
    <source>
        <dbReference type="ARBA" id="ARBA00022759"/>
    </source>
</evidence>
<keyword evidence="2" id="KW-1277">Toxin-antitoxin system</keyword>
<accession>A0A450U7E7</accession>
<gene>
    <name evidence="8" type="ORF">BECKLFY1418B_GA0070995_100760</name>
</gene>
<evidence type="ECO:0000256" key="5">
    <source>
        <dbReference type="ARBA" id="ARBA00022801"/>
    </source>
</evidence>
<name>A0A450U7E7_9GAMM</name>
<dbReference type="GO" id="GO:0016787">
    <property type="term" value="F:hydrolase activity"/>
    <property type="evidence" value="ECO:0007669"/>
    <property type="project" value="UniProtKB-KW"/>
</dbReference>
<dbReference type="AlphaFoldDB" id="A0A450U7E7"/>
<evidence type="ECO:0000256" key="1">
    <source>
        <dbReference type="ARBA" id="ARBA00006620"/>
    </source>
</evidence>
<dbReference type="Pfam" id="PF07927">
    <property type="entry name" value="HicA_toxin"/>
    <property type="match status" value="1"/>
</dbReference>
<keyword evidence="4" id="KW-0255">Endonuclease</keyword>
<keyword evidence="3" id="KW-0540">Nuclease</keyword>
<dbReference type="InterPro" id="IPR012933">
    <property type="entry name" value="HicA_mRNA_interferase"/>
</dbReference>
<comment type="similarity">
    <text evidence="1">Belongs to the HicA mRNA interferase family.</text>
</comment>
<keyword evidence="5" id="KW-0378">Hydrolase</keyword>
<evidence type="ECO:0000256" key="3">
    <source>
        <dbReference type="ARBA" id="ARBA00022722"/>
    </source>
</evidence>
<dbReference type="SUPFAM" id="SSF54786">
    <property type="entry name" value="YcfA/nrd intein domain"/>
    <property type="match status" value="1"/>
</dbReference>
<evidence type="ECO:0000256" key="7">
    <source>
        <dbReference type="ARBA" id="ARBA00023016"/>
    </source>
</evidence>
<keyword evidence="7" id="KW-0346">Stress response</keyword>
<reference evidence="8" key="1">
    <citation type="submission" date="2019-02" db="EMBL/GenBank/DDBJ databases">
        <authorList>
            <person name="Gruber-Vodicka R. H."/>
            <person name="Seah K. B. B."/>
        </authorList>
    </citation>
    <scope>NUCLEOTIDE SEQUENCE</scope>
    <source>
        <strain evidence="8">BECK_M7</strain>
    </source>
</reference>
<dbReference type="Gene3D" id="3.30.920.30">
    <property type="entry name" value="Hypothetical protein"/>
    <property type="match status" value="1"/>
</dbReference>
<keyword evidence="6" id="KW-0694">RNA-binding</keyword>
<evidence type="ECO:0000256" key="2">
    <source>
        <dbReference type="ARBA" id="ARBA00022649"/>
    </source>
</evidence>
<evidence type="ECO:0000256" key="6">
    <source>
        <dbReference type="ARBA" id="ARBA00022884"/>
    </source>
</evidence>